<reference evidence="2 3" key="1">
    <citation type="submission" date="2019-03" db="EMBL/GenBank/DDBJ databases">
        <title>Single cell metagenomics reveals metabolic interactions within the superorganism composed of flagellate Streblomastix strix and complex community of Bacteroidetes bacteria on its surface.</title>
        <authorList>
            <person name="Treitli S.C."/>
            <person name="Kolisko M."/>
            <person name="Husnik F."/>
            <person name="Keeling P."/>
            <person name="Hampl V."/>
        </authorList>
    </citation>
    <scope>NUCLEOTIDE SEQUENCE [LARGE SCALE GENOMIC DNA]</scope>
    <source>
        <strain evidence="2">ST1C</strain>
    </source>
</reference>
<evidence type="ECO:0000313" key="3">
    <source>
        <dbReference type="Proteomes" id="UP000324800"/>
    </source>
</evidence>
<name>A0A5J4XBT3_9EUKA</name>
<accession>A0A5J4XBT3</accession>
<dbReference type="InterPro" id="IPR011010">
    <property type="entry name" value="DNA_brk_join_enz"/>
</dbReference>
<comment type="caution">
    <text evidence="2">The sequence shown here is derived from an EMBL/GenBank/DDBJ whole genome shotgun (WGS) entry which is preliminary data.</text>
</comment>
<dbReference type="EMBL" id="SNRW01000015">
    <property type="protein sequence ID" value="KAA6404264.1"/>
    <property type="molecule type" value="Genomic_DNA"/>
</dbReference>
<organism evidence="2 3">
    <name type="scientific">Streblomastix strix</name>
    <dbReference type="NCBI Taxonomy" id="222440"/>
    <lineage>
        <taxon>Eukaryota</taxon>
        <taxon>Metamonada</taxon>
        <taxon>Preaxostyla</taxon>
        <taxon>Oxymonadida</taxon>
        <taxon>Streblomastigidae</taxon>
        <taxon>Streblomastix</taxon>
    </lineage>
</organism>
<dbReference type="SUPFAM" id="SSF56349">
    <property type="entry name" value="DNA breaking-rejoining enzymes"/>
    <property type="match status" value="1"/>
</dbReference>
<evidence type="ECO:0000313" key="2">
    <source>
        <dbReference type="EMBL" id="KAA6404276.1"/>
    </source>
</evidence>
<evidence type="ECO:0000313" key="1">
    <source>
        <dbReference type="EMBL" id="KAA6404264.1"/>
    </source>
</evidence>
<gene>
    <name evidence="1" type="ORF">EZS28_000197</name>
    <name evidence="2" type="ORF">EZS28_000209</name>
</gene>
<sequence>MHQHGIKNMEGQNSKQRMKNMKMHCGVVLSQFSQMNEINNSSLVKTYSKGYGLSIQSKPRFPTIWNLQILFNYINIHTATTPEDIQHIAMSMIVYFCADQRNGIRSPVKTLRKWIQQRNTDGITEDQIWYSHTKHSPASSEYCSCQLTTIIRRVGIISPYTGPTIHHAMMTQLKAAGAAQAEVNAFSRHAIASNIVDIYYNRPVERDLASMLILNEKRLKINTFLGHVSKMAWICLQQLGVSVPYAQDVAELENLREIQTDEENDQCAQ</sequence>
<protein>
    <recommendedName>
        <fullName evidence="4">Tyr recombinase domain-containing protein</fullName>
    </recommendedName>
</protein>
<dbReference type="AlphaFoldDB" id="A0A5J4XBT3"/>
<evidence type="ECO:0008006" key="4">
    <source>
        <dbReference type="Google" id="ProtNLM"/>
    </source>
</evidence>
<dbReference type="Proteomes" id="UP000324800">
    <property type="component" value="Unassembled WGS sequence"/>
</dbReference>
<dbReference type="EMBL" id="SNRW01000015">
    <property type="protein sequence ID" value="KAA6404276.1"/>
    <property type="molecule type" value="Genomic_DNA"/>
</dbReference>
<dbReference type="GO" id="GO:0003677">
    <property type="term" value="F:DNA binding"/>
    <property type="evidence" value="ECO:0007669"/>
    <property type="project" value="InterPro"/>
</dbReference>
<proteinExistence type="predicted"/>